<dbReference type="InterPro" id="IPR058792">
    <property type="entry name" value="Beta-barrel_RND_2"/>
</dbReference>
<feature type="chain" id="PRO_5045586986" evidence="4">
    <location>
        <begin position="23"/>
        <end position="351"/>
    </location>
</feature>
<protein>
    <submittedName>
        <fullName evidence="8">Efflux RND transporter periplasmic adaptor subunit</fullName>
    </submittedName>
</protein>
<evidence type="ECO:0000313" key="9">
    <source>
        <dbReference type="Proteomes" id="UP001499915"/>
    </source>
</evidence>
<dbReference type="InterPro" id="IPR006143">
    <property type="entry name" value="RND_pump_MFP"/>
</dbReference>
<dbReference type="Gene3D" id="2.40.50.100">
    <property type="match status" value="1"/>
</dbReference>
<evidence type="ECO:0000256" key="1">
    <source>
        <dbReference type="ARBA" id="ARBA00004196"/>
    </source>
</evidence>
<dbReference type="Pfam" id="PF25967">
    <property type="entry name" value="RND-MFP_C"/>
    <property type="match status" value="1"/>
</dbReference>
<evidence type="ECO:0000256" key="4">
    <source>
        <dbReference type="SAM" id="SignalP"/>
    </source>
</evidence>
<dbReference type="SUPFAM" id="SSF111369">
    <property type="entry name" value="HlyD-like secretion proteins"/>
    <property type="match status" value="1"/>
</dbReference>
<comment type="similarity">
    <text evidence="2">Belongs to the membrane fusion protein (MFP) (TC 8.A.1) family.</text>
</comment>
<comment type="caution">
    <text evidence="8">The sequence shown here is derived from an EMBL/GenBank/DDBJ whole genome shotgun (WGS) entry which is preliminary data.</text>
</comment>
<dbReference type="NCBIfam" id="TIGR01730">
    <property type="entry name" value="RND_mfp"/>
    <property type="match status" value="1"/>
</dbReference>
<feature type="domain" description="CusB-like beta-barrel" evidence="6">
    <location>
        <begin position="190"/>
        <end position="264"/>
    </location>
</feature>
<evidence type="ECO:0000259" key="6">
    <source>
        <dbReference type="Pfam" id="PF25954"/>
    </source>
</evidence>
<evidence type="ECO:0000259" key="7">
    <source>
        <dbReference type="Pfam" id="PF25967"/>
    </source>
</evidence>
<keyword evidence="3" id="KW-0813">Transport</keyword>
<dbReference type="PANTHER" id="PTHR30469:SF11">
    <property type="entry name" value="BLL4320 PROTEIN"/>
    <property type="match status" value="1"/>
</dbReference>
<dbReference type="InterPro" id="IPR058625">
    <property type="entry name" value="MdtA-like_BSH"/>
</dbReference>
<proteinExistence type="inferred from homology"/>
<dbReference type="EMBL" id="BAAAET010000001">
    <property type="protein sequence ID" value="GAA0683202.1"/>
    <property type="molecule type" value="Genomic_DNA"/>
</dbReference>
<dbReference type="Proteomes" id="UP001499915">
    <property type="component" value="Unassembled WGS sequence"/>
</dbReference>
<feature type="domain" description="Multidrug resistance protein MdtA-like barrel-sandwich hybrid" evidence="5">
    <location>
        <begin position="57"/>
        <end position="181"/>
    </location>
</feature>
<keyword evidence="9" id="KW-1185">Reference proteome</keyword>
<sequence length="351" mass="37756">MKKGILVLCIASLLSSSLPIRAEEGKPAGLPAEVVRVQPSLLEQSLTAVGVLQANESVMIRPEQSGRISEILFKEGEQISAGSPMFKLDTALYDAALAQAQARARLSQLEYERAASLLEKRVGSRTERDTKLAQLRVDEAEVALARTRLEKMTVRAPFSGTTGLRLVSPGDFVSIGQDLVELTDSSSLKVEFSIPERHLQQLRNGQTLSLSIDALGEQEFQGEIYAISPSADPGSHNISVRARVPNTEGLMRPGLFARITIATARDEQALVVPEQSLILQGKQTLIMQVNDTNQVELVPVTTGSRRYGEVQILSGLKPGAVVVTAGHMKLHPGMPVTPVFPQPVAAEGNGA</sequence>
<comment type="subcellular location">
    <subcellularLocation>
        <location evidence="1">Cell envelope</location>
    </subcellularLocation>
</comment>
<dbReference type="Pfam" id="PF25954">
    <property type="entry name" value="Beta-barrel_RND_2"/>
    <property type="match status" value="1"/>
</dbReference>
<evidence type="ECO:0000256" key="2">
    <source>
        <dbReference type="ARBA" id="ARBA00009477"/>
    </source>
</evidence>
<dbReference type="Gene3D" id="2.40.30.170">
    <property type="match status" value="1"/>
</dbReference>
<reference evidence="8 9" key="1">
    <citation type="journal article" date="2019" name="Int. J. Syst. Evol. Microbiol.">
        <title>The Global Catalogue of Microorganisms (GCM) 10K type strain sequencing project: providing services to taxonomists for standard genome sequencing and annotation.</title>
        <authorList>
            <consortium name="The Broad Institute Genomics Platform"/>
            <consortium name="The Broad Institute Genome Sequencing Center for Infectious Disease"/>
            <person name="Wu L."/>
            <person name="Ma J."/>
        </authorList>
    </citation>
    <scope>NUCLEOTIDE SEQUENCE [LARGE SCALE GENOMIC DNA]</scope>
    <source>
        <strain evidence="8 9">JCM 15134</strain>
    </source>
</reference>
<accession>A0ABN1I2C7</accession>
<dbReference type="Pfam" id="PF25917">
    <property type="entry name" value="BSH_RND"/>
    <property type="match status" value="1"/>
</dbReference>
<feature type="signal peptide" evidence="4">
    <location>
        <begin position="1"/>
        <end position="22"/>
    </location>
</feature>
<evidence type="ECO:0000259" key="5">
    <source>
        <dbReference type="Pfam" id="PF25917"/>
    </source>
</evidence>
<organism evidence="8 9">
    <name type="scientific">Marinobacterium maritimum</name>
    <dbReference type="NCBI Taxonomy" id="500162"/>
    <lineage>
        <taxon>Bacteria</taxon>
        <taxon>Pseudomonadati</taxon>
        <taxon>Pseudomonadota</taxon>
        <taxon>Gammaproteobacteria</taxon>
        <taxon>Oceanospirillales</taxon>
        <taxon>Oceanospirillaceae</taxon>
        <taxon>Marinobacterium</taxon>
    </lineage>
</organism>
<evidence type="ECO:0000256" key="3">
    <source>
        <dbReference type="ARBA" id="ARBA00022448"/>
    </source>
</evidence>
<evidence type="ECO:0000313" key="8">
    <source>
        <dbReference type="EMBL" id="GAA0683202.1"/>
    </source>
</evidence>
<dbReference type="RefSeq" id="WP_343801906.1">
    <property type="nucleotide sequence ID" value="NZ_BAAAET010000001.1"/>
</dbReference>
<dbReference type="InterPro" id="IPR058627">
    <property type="entry name" value="MdtA-like_C"/>
</dbReference>
<feature type="domain" description="Multidrug resistance protein MdtA-like C-terminal permuted SH3" evidence="7">
    <location>
        <begin position="268"/>
        <end position="326"/>
    </location>
</feature>
<dbReference type="Gene3D" id="1.10.287.470">
    <property type="entry name" value="Helix hairpin bin"/>
    <property type="match status" value="1"/>
</dbReference>
<keyword evidence="4" id="KW-0732">Signal</keyword>
<name>A0ABN1I2C7_9GAMM</name>
<dbReference type="Gene3D" id="2.40.420.20">
    <property type="match status" value="1"/>
</dbReference>
<gene>
    <name evidence="8" type="ORF">GCM10009104_05350</name>
</gene>
<dbReference type="PANTHER" id="PTHR30469">
    <property type="entry name" value="MULTIDRUG RESISTANCE PROTEIN MDTA"/>
    <property type="match status" value="1"/>
</dbReference>